<dbReference type="GO" id="GO:0004833">
    <property type="term" value="F:L-tryptophan 2,3-dioxygenase activity"/>
    <property type="evidence" value="ECO:0007669"/>
    <property type="project" value="InterPro"/>
</dbReference>
<evidence type="ECO:0000313" key="2">
    <source>
        <dbReference type="Proteomes" id="UP000019141"/>
    </source>
</evidence>
<dbReference type="GO" id="GO:0046872">
    <property type="term" value="F:metal ion binding"/>
    <property type="evidence" value="ECO:0007669"/>
    <property type="project" value="InterPro"/>
</dbReference>
<evidence type="ECO:0008006" key="3">
    <source>
        <dbReference type="Google" id="ProtNLM"/>
    </source>
</evidence>
<accession>W4LZ98</accession>
<reference evidence="1 2" key="1">
    <citation type="journal article" date="2014" name="Nature">
        <title>An environmental bacterial taxon with a large and distinct metabolic repertoire.</title>
        <authorList>
            <person name="Wilson M.C."/>
            <person name="Mori T."/>
            <person name="Ruckert C."/>
            <person name="Uria A.R."/>
            <person name="Helf M.J."/>
            <person name="Takada K."/>
            <person name="Gernert C."/>
            <person name="Steffens U.A."/>
            <person name="Heycke N."/>
            <person name="Schmitt S."/>
            <person name="Rinke C."/>
            <person name="Helfrich E.J."/>
            <person name="Brachmann A.O."/>
            <person name="Gurgui C."/>
            <person name="Wakimoto T."/>
            <person name="Kracht M."/>
            <person name="Crusemann M."/>
            <person name="Hentschel U."/>
            <person name="Abe I."/>
            <person name="Matsunaga S."/>
            <person name="Kalinowski J."/>
            <person name="Takeyama H."/>
            <person name="Piel J."/>
        </authorList>
    </citation>
    <scope>NUCLEOTIDE SEQUENCE [LARGE SCALE GENOMIC DNA]</scope>
    <source>
        <strain evidence="2">TSY1</strain>
    </source>
</reference>
<dbReference type="GO" id="GO:0019441">
    <property type="term" value="P:L-tryptophan catabolic process to kynurenine"/>
    <property type="evidence" value="ECO:0007669"/>
    <property type="project" value="InterPro"/>
</dbReference>
<evidence type="ECO:0000313" key="1">
    <source>
        <dbReference type="EMBL" id="ETX03404.1"/>
    </source>
</evidence>
<dbReference type="SUPFAM" id="SSF140959">
    <property type="entry name" value="Indolic compounds 2,3-dioxygenase-like"/>
    <property type="match status" value="1"/>
</dbReference>
<dbReference type="PANTHER" id="PTHR10138">
    <property type="entry name" value="TRYPTOPHAN 2,3-DIOXYGENASE"/>
    <property type="match status" value="1"/>
</dbReference>
<dbReference type="GO" id="GO:0020037">
    <property type="term" value="F:heme binding"/>
    <property type="evidence" value="ECO:0007669"/>
    <property type="project" value="InterPro"/>
</dbReference>
<dbReference type="InterPro" id="IPR037217">
    <property type="entry name" value="Trp/Indoleamine_2_3_dOase-like"/>
</dbReference>
<proteinExistence type="predicted"/>
<gene>
    <name evidence="1" type="ORF">ETSY1_00140</name>
</gene>
<keyword evidence="2" id="KW-1185">Reference proteome</keyword>
<dbReference type="EMBL" id="AZHW01000051">
    <property type="protein sequence ID" value="ETX03404.1"/>
    <property type="molecule type" value="Genomic_DNA"/>
</dbReference>
<dbReference type="AlphaFoldDB" id="W4LZ98"/>
<name>W4LZ98_ENTF1</name>
<protein>
    <recommendedName>
        <fullName evidence="3">Tryptophan 2,3-dioxygenase</fullName>
    </recommendedName>
</protein>
<dbReference type="PANTHER" id="PTHR10138:SF0">
    <property type="entry name" value="TRYPTOPHAN 2,3-DIOXYGENASE"/>
    <property type="match status" value="1"/>
</dbReference>
<dbReference type="InterPro" id="IPR004981">
    <property type="entry name" value="Trp_2_3_dOase"/>
</dbReference>
<organism evidence="1 2">
    <name type="scientific">Entotheonella factor</name>
    <dbReference type="NCBI Taxonomy" id="1429438"/>
    <lineage>
        <taxon>Bacteria</taxon>
        <taxon>Pseudomonadati</taxon>
        <taxon>Nitrospinota/Tectimicrobiota group</taxon>
        <taxon>Candidatus Tectimicrobiota</taxon>
        <taxon>Candidatus Entotheonellia</taxon>
        <taxon>Candidatus Entotheonellales</taxon>
        <taxon>Candidatus Entotheonellaceae</taxon>
        <taxon>Candidatus Entotheonella</taxon>
    </lineage>
</organism>
<dbReference type="HOGENOM" id="CLU_645088_0_0_7"/>
<dbReference type="Gene3D" id="1.20.58.480">
    <property type="match status" value="2"/>
</dbReference>
<dbReference type="GO" id="GO:0019442">
    <property type="term" value="P:L-tryptophan catabolic process to acetyl-CoA"/>
    <property type="evidence" value="ECO:0007669"/>
    <property type="project" value="TreeGrafter"/>
</dbReference>
<comment type="caution">
    <text evidence="1">The sequence shown here is derived from an EMBL/GenBank/DDBJ whole genome shotgun (WGS) entry which is preliminary data.</text>
</comment>
<dbReference type="Proteomes" id="UP000019141">
    <property type="component" value="Unassembled WGS sequence"/>
</dbReference>
<sequence length="425" mass="48418">MYEQHLIRRIEAFPLAEFVTMARECGRLEIDATLRADAARLYELIRGFRADVSFMSEEAAAMLDLAERFLYGEWFIAEHGFANYPSYIGLAMVKCALGVHLRDDFRRGWEKCKTCMHILLNDLLSYEVSSLAGIFPWYPDHRMESVMRNRIAALNDLRTSLAAPSQGAVPIVSSGILSWSQYAEKGREHLALRHLTALPVSCEHDEYFFMRVLQMSECCFWGALSAVIAAIEATKFDCLEEAMAHMEQALEFLDFLQPITQVLKTMPPEHFWAFRDATDGSSAIQSRWFHLLHIYLHGLDERKVSIYADIPEISDLIHYGKPGFVSLRSLLRDFAPHATPELETFAEIASRLDASLYAYRCIHLGIVHRFLPPDAKQGTGGTSGIPYLRKHLTRRLWPLESEYPQPDLEELNALDIFQPLVGVGN</sequence>